<evidence type="ECO:0000256" key="1">
    <source>
        <dbReference type="SAM" id="MobiDB-lite"/>
    </source>
</evidence>
<reference evidence="4" key="2">
    <citation type="submission" date="2015-01" db="EMBL/GenBank/DDBJ databases">
        <title>Evolutionary Origins and Diversification of the Mycorrhizal Mutualists.</title>
        <authorList>
            <consortium name="DOE Joint Genome Institute"/>
            <consortium name="Mycorrhizal Genomics Consortium"/>
            <person name="Kohler A."/>
            <person name="Kuo A."/>
            <person name="Nagy L.G."/>
            <person name="Floudas D."/>
            <person name="Copeland A."/>
            <person name="Barry K.W."/>
            <person name="Cichocki N."/>
            <person name="Veneault-Fourrey C."/>
            <person name="LaButti K."/>
            <person name="Lindquist E.A."/>
            <person name="Lipzen A."/>
            <person name="Lundell T."/>
            <person name="Morin E."/>
            <person name="Murat C."/>
            <person name="Riley R."/>
            <person name="Ohm R."/>
            <person name="Sun H."/>
            <person name="Tunlid A."/>
            <person name="Henrissat B."/>
            <person name="Grigoriev I.V."/>
            <person name="Hibbett D.S."/>
            <person name="Martin F."/>
        </authorList>
    </citation>
    <scope>NUCLEOTIDE SEQUENCE [LARGE SCALE GENOMIC DNA]</scope>
    <source>
        <strain evidence="4">h7</strain>
    </source>
</reference>
<evidence type="ECO:0000313" key="4">
    <source>
        <dbReference type="Proteomes" id="UP000053424"/>
    </source>
</evidence>
<feature type="region of interest" description="Disordered" evidence="1">
    <location>
        <begin position="1"/>
        <end position="20"/>
    </location>
</feature>
<dbReference type="EMBL" id="KN831768">
    <property type="protein sequence ID" value="KIM48606.1"/>
    <property type="molecule type" value="Genomic_DNA"/>
</dbReference>
<name>A0A0C3CXT6_HEBCY</name>
<accession>A0A0C3CXT6</accession>
<dbReference type="AlphaFoldDB" id="A0A0C3CXT6"/>
<gene>
    <name evidence="3" type="ORF">M413DRAFT_60457</name>
</gene>
<evidence type="ECO:0000313" key="3">
    <source>
        <dbReference type="EMBL" id="KIM48606.1"/>
    </source>
</evidence>
<dbReference type="PANTHER" id="PTHR21310">
    <property type="entry name" value="AMINOGLYCOSIDE PHOSPHOTRANSFERASE-RELATED-RELATED"/>
    <property type="match status" value="1"/>
</dbReference>
<sequence>MSIQDDKESLHSAFSDDDGSYSTISLSKLELAVGEVLGIQCTLRKLAEGGNHKIYDIISAGAAADDVKYLLRVPSPDFPVDKLSSEVATLQYIADNTSVPVPKVLAWSTEPFNNAGTEYMILEKIPGASAYDVWGTFKQEAKERLVQDVAVHLISLFGLRFSLAGSLFPEQGTVLIGPLVTTPFFDALDGEVRFPQSARLDLQGFRGPFTRTTDLLSSSPKAELHVIEHRRSELLEKFKGDEALLQLGKRVLEKAVQLVEVYPGELDIGGVSSGGDAARPFSIRLTDFRLGNIMVCLIYPCLFWEPLTYFRIRWTSDLDRFWDSSTSKGPSLRLYGCVRSCPLGSKTT</sequence>
<keyword evidence="4" id="KW-1185">Reference proteome</keyword>
<feature type="domain" description="Aminoglycoside phosphotransferase" evidence="2">
    <location>
        <begin position="64"/>
        <end position="295"/>
    </location>
</feature>
<dbReference type="Pfam" id="PF01636">
    <property type="entry name" value="APH"/>
    <property type="match status" value="1"/>
</dbReference>
<dbReference type="InterPro" id="IPR051678">
    <property type="entry name" value="AGP_Transferase"/>
</dbReference>
<feature type="compositionally biased region" description="Basic and acidic residues" evidence="1">
    <location>
        <begin position="1"/>
        <end position="10"/>
    </location>
</feature>
<dbReference type="Proteomes" id="UP000053424">
    <property type="component" value="Unassembled WGS sequence"/>
</dbReference>
<dbReference type="InterPro" id="IPR011009">
    <property type="entry name" value="Kinase-like_dom_sf"/>
</dbReference>
<dbReference type="PANTHER" id="PTHR21310:SF13">
    <property type="entry name" value="AMINOGLYCOSIDE PHOSPHOTRANSFERASE DOMAIN-CONTAINING PROTEIN"/>
    <property type="match status" value="1"/>
</dbReference>
<dbReference type="SUPFAM" id="SSF56112">
    <property type="entry name" value="Protein kinase-like (PK-like)"/>
    <property type="match status" value="1"/>
</dbReference>
<proteinExistence type="predicted"/>
<reference evidence="3 4" key="1">
    <citation type="submission" date="2014-04" db="EMBL/GenBank/DDBJ databases">
        <authorList>
            <consortium name="DOE Joint Genome Institute"/>
            <person name="Kuo A."/>
            <person name="Gay G."/>
            <person name="Dore J."/>
            <person name="Kohler A."/>
            <person name="Nagy L.G."/>
            <person name="Floudas D."/>
            <person name="Copeland A."/>
            <person name="Barry K.W."/>
            <person name="Cichocki N."/>
            <person name="Veneault-Fourrey C."/>
            <person name="LaButti K."/>
            <person name="Lindquist E.A."/>
            <person name="Lipzen A."/>
            <person name="Lundell T."/>
            <person name="Morin E."/>
            <person name="Murat C."/>
            <person name="Sun H."/>
            <person name="Tunlid A."/>
            <person name="Henrissat B."/>
            <person name="Grigoriev I.V."/>
            <person name="Hibbett D.S."/>
            <person name="Martin F."/>
            <person name="Nordberg H.P."/>
            <person name="Cantor M.N."/>
            <person name="Hua S.X."/>
        </authorList>
    </citation>
    <scope>NUCLEOTIDE SEQUENCE [LARGE SCALE GENOMIC DNA]</scope>
    <source>
        <strain evidence="4">h7</strain>
    </source>
</reference>
<dbReference type="HOGENOM" id="CLU_797071_0_0_1"/>
<dbReference type="STRING" id="686832.A0A0C3CXT6"/>
<protein>
    <recommendedName>
        <fullName evidence="2">Aminoglycoside phosphotransferase domain-containing protein</fullName>
    </recommendedName>
</protein>
<dbReference type="InterPro" id="IPR002575">
    <property type="entry name" value="Aminoglycoside_PTrfase"/>
</dbReference>
<organism evidence="3 4">
    <name type="scientific">Hebeloma cylindrosporum</name>
    <dbReference type="NCBI Taxonomy" id="76867"/>
    <lineage>
        <taxon>Eukaryota</taxon>
        <taxon>Fungi</taxon>
        <taxon>Dikarya</taxon>
        <taxon>Basidiomycota</taxon>
        <taxon>Agaricomycotina</taxon>
        <taxon>Agaricomycetes</taxon>
        <taxon>Agaricomycetidae</taxon>
        <taxon>Agaricales</taxon>
        <taxon>Agaricineae</taxon>
        <taxon>Hymenogastraceae</taxon>
        <taxon>Hebeloma</taxon>
    </lineage>
</organism>
<dbReference type="OrthoDB" id="10003767at2759"/>
<evidence type="ECO:0000259" key="2">
    <source>
        <dbReference type="Pfam" id="PF01636"/>
    </source>
</evidence>